<dbReference type="GO" id="GO:0017061">
    <property type="term" value="F:S-methyl-5-thioadenosine phosphorylase activity"/>
    <property type="evidence" value="ECO:0007669"/>
    <property type="project" value="UniProtKB-EC"/>
</dbReference>
<dbReference type="NCBIfam" id="TIGR00726">
    <property type="entry name" value="peptidoglycan editing factor PgeF"/>
    <property type="match status" value="1"/>
</dbReference>
<evidence type="ECO:0000256" key="10">
    <source>
        <dbReference type="ARBA" id="ARBA00048968"/>
    </source>
</evidence>
<evidence type="ECO:0000256" key="9">
    <source>
        <dbReference type="ARBA" id="ARBA00047989"/>
    </source>
</evidence>
<evidence type="ECO:0000256" key="8">
    <source>
        <dbReference type="ARBA" id="ARBA00022833"/>
    </source>
</evidence>
<dbReference type="EMBL" id="PDOF01000001">
    <property type="protein sequence ID" value="PYZ97939.1"/>
    <property type="molecule type" value="Genomic_DNA"/>
</dbReference>
<dbReference type="AlphaFoldDB" id="A0A2W0HM54"/>
<dbReference type="Gene3D" id="3.60.140.10">
    <property type="entry name" value="CNF1/YfiH-like putative cysteine hydrolases"/>
    <property type="match status" value="1"/>
</dbReference>
<dbReference type="SUPFAM" id="SSF64438">
    <property type="entry name" value="CNF1/YfiH-like putative cysteine hydrolases"/>
    <property type="match status" value="1"/>
</dbReference>
<evidence type="ECO:0000256" key="6">
    <source>
        <dbReference type="ARBA" id="ARBA00022723"/>
    </source>
</evidence>
<dbReference type="GO" id="GO:0005507">
    <property type="term" value="F:copper ion binding"/>
    <property type="evidence" value="ECO:0007669"/>
    <property type="project" value="TreeGrafter"/>
</dbReference>
<dbReference type="InterPro" id="IPR038371">
    <property type="entry name" value="Cu_polyphenol_OxRdtase_sf"/>
</dbReference>
<organism evidence="14 15">
    <name type="scientific">Alteribacter lacisalsi</name>
    <dbReference type="NCBI Taxonomy" id="2045244"/>
    <lineage>
        <taxon>Bacteria</taxon>
        <taxon>Bacillati</taxon>
        <taxon>Bacillota</taxon>
        <taxon>Bacilli</taxon>
        <taxon>Bacillales</taxon>
        <taxon>Bacillaceae</taxon>
        <taxon>Alteribacter</taxon>
    </lineage>
</organism>
<reference evidence="14 15" key="1">
    <citation type="submission" date="2017-10" db="EMBL/GenBank/DDBJ databases">
        <title>Bacillus sp. nov., a halophilic bacterium isolated from a Yangshapao Lake.</title>
        <authorList>
            <person name="Wang H."/>
        </authorList>
    </citation>
    <scope>NUCLEOTIDE SEQUENCE [LARGE SCALE GENOMIC DNA]</scope>
    <source>
        <strain evidence="14 15">YSP-3</strain>
    </source>
</reference>
<evidence type="ECO:0000256" key="12">
    <source>
        <dbReference type="RuleBase" id="RU361274"/>
    </source>
</evidence>
<keyword evidence="7" id="KW-0378">Hydrolase</keyword>
<proteinExistence type="inferred from homology"/>
<comment type="cofactor">
    <cofactor evidence="2">
        <name>Zn(2+)</name>
        <dbReference type="ChEBI" id="CHEBI:29105"/>
    </cofactor>
</comment>
<evidence type="ECO:0000256" key="1">
    <source>
        <dbReference type="ARBA" id="ARBA00000553"/>
    </source>
</evidence>
<evidence type="ECO:0000313" key="14">
    <source>
        <dbReference type="EMBL" id="PYZ97939.1"/>
    </source>
</evidence>
<comment type="similarity">
    <text evidence="4 12">Belongs to the purine nucleoside phosphorylase YfiH/LACC1 family.</text>
</comment>
<evidence type="ECO:0000256" key="2">
    <source>
        <dbReference type="ARBA" id="ARBA00001947"/>
    </source>
</evidence>
<dbReference type="Pfam" id="PF02578">
    <property type="entry name" value="Cu-oxidase_4"/>
    <property type="match status" value="1"/>
</dbReference>
<accession>A0A2W0HM54</accession>
<dbReference type="PANTHER" id="PTHR30616">
    <property type="entry name" value="UNCHARACTERIZED PROTEIN YFIH"/>
    <property type="match status" value="1"/>
</dbReference>
<sequence>MTTGEPFTDPDSPLYLSLPAFSRAAPRGDMTAGFSTRNGGTGLPPFQSLNLGLHTGDDPDTVVRNRSILAAETGFPLENWVTGEQVHGNRVAKVVAQHRGLGAFSQENAVNGTDGLYTTEPDILLTSMYADCVPLYFYDPERKIIGLAHAGWKGTAGNIAGHMLKAFEKEGSKAEDIIAAVGPSISGGCYEVDNRVTDQLKHLPVNDLSKAAVSCGGDRFRLDLKEVNRQLLLAGGVREDRLFVSTYCTYSEEDLFFSYRRDKGRTGRMMSFIGMRK</sequence>
<comment type="function">
    <text evidence="3">Purine nucleoside enzyme that catalyzes the phosphorolysis of adenosine and inosine nucleosides, yielding D-ribose 1-phosphate and the respective free bases, adenine and hypoxanthine. Also catalyzes the phosphorolysis of S-methyl-5'-thioadenosine into adenine and S-methyl-5-thio-alpha-D-ribose 1-phosphate. Also has adenosine deaminase activity.</text>
</comment>
<evidence type="ECO:0000256" key="3">
    <source>
        <dbReference type="ARBA" id="ARBA00003215"/>
    </source>
</evidence>
<protein>
    <recommendedName>
        <fullName evidence="12">Purine nucleoside phosphorylase</fullName>
    </recommendedName>
</protein>
<evidence type="ECO:0000256" key="4">
    <source>
        <dbReference type="ARBA" id="ARBA00007353"/>
    </source>
</evidence>
<dbReference type="Proteomes" id="UP000248066">
    <property type="component" value="Unassembled WGS sequence"/>
</dbReference>
<evidence type="ECO:0000256" key="11">
    <source>
        <dbReference type="ARBA" id="ARBA00049893"/>
    </source>
</evidence>
<evidence type="ECO:0000256" key="7">
    <source>
        <dbReference type="ARBA" id="ARBA00022801"/>
    </source>
</evidence>
<keyword evidence="6" id="KW-0479">Metal-binding</keyword>
<comment type="catalytic activity">
    <reaction evidence="10">
        <text>adenosine + phosphate = alpha-D-ribose 1-phosphate + adenine</text>
        <dbReference type="Rhea" id="RHEA:27642"/>
        <dbReference type="ChEBI" id="CHEBI:16335"/>
        <dbReference type="ChEBI" id="CHEBI:16708"/>
        <dbReference type="ChEBI" id="CHEBI:43474"/>
        <dbReference type="ChEBI" id="CHEBI:57720"/>
        <dbReference type="EC" id="2.4.2.1"/>
    </reaction>
    <physiologicalReaction direction="left-to-right" evidence="10">
        <dbReference type="Rhea" id="RHEA:27643"/>
    </physiologicalReaction>
</comment>
<dbReference type="InterPro" id="IPR003730">
    <property type="entry name" value="Cu_polyphenol_OxRdtase"/>
</dbReference>
<keyword evidence="5" id="KW-0808">Transferase</keyword>
<comment type="catalytic activity">
    <reaction evidence="11">
        <text>S-methyl-5'-thioadenosine + phosphate = 5-(methylsulfanyl)-alpha-D-ribose 1-phosphate + adenine</text>
        <dbReference type="Rhea" id="RHEA:11852"/>
        <dbReference type="ChEBI" id="CHEBI:16708"/>
        <dbReference type="ChEBI" id="CHEBI:17509"/>
        <dbReference type="ChEBI" id="CHEBI:43474"/>
        <dbReference type="ChEBI" id="CHEBI:58533"/>
        <dbReference type="EC" id="2.4.2.28"/>
    </reaction>
    <physiologicalReaction direction="left-to-right" evidence="11">
        <dbReference type="Rhea" id="RHEA:11853"/>
    </physiologicalReaction>
</comment>
<dbReference type="PANTHER" id="PTHR30616:SF2">
    <property type="entry name" value="PURINE NUCLEOSIDE PHOSPHORYLASE LACC1"/>
    <property type="match status" value="1"/>
</dbReference>
<keyword evidence="8" id="KW-0862">Zinc</keyword>
<comment type="caution">
    <text evidence="14">The sequence shown here is derived from an EMBL/GenBank/DDBJ whole genome shotgun (WGS) entry which is preliminary data.</text>
</comment>
<dbReference type="GO" id="GO:0016787">
    <property type="term" value="F:hydrolase activity"/>
    <property type="evidence" value="ECO:0007669"/>
    <property type="project" value="UniProtKB-KW"/>
</dbReference>
<evidence type="ECO:0000313" key="15">
    <source>
        <dbReference type="Proteomes" id="UP000248066"/>
    </source>
</evidence>
<comment type="catalytic activity">
    <reaction evidence="1">
        <text>inosine + phosphate = alpha-D-ribose 1-phosphate + hypoxanthine</text>
        <dbReference type="Rhea" id="RHEA:27646"/>
        <dbReference type="ChEBI" id="CHEBI:17368"/>
        <dbReference type="ChEBI" id="CHEBI:17596"/>
        <dbReference type="ChEBI" id="CHEBI:43474"/>
        <dbReference type="ChEBI" id="CHEBI:57720"/>
        <dbReference type="EC" id="2.4.2.1"/>
    </reaction>
    <physiologicalReaction direction="left-to-right" evidence="1">
        <dbReference type="Rhea" id="RHEA:27647"/>
    </physiologicalReaction>
</comment>
<name>A0A2W0HM54_9BACI</name>
<dbReference type="OrthoDB" id="4279at2"/>
<dbReference type="RefSeq" id="WP_110517518.1">
    <property type="nucleotide sequence ID" value="NZ_PDOF01000001.1"/>
</dbReference>
<evidence type="ECO:0000256" key="13">
    <source>
        <dbReference type="SAM" id="MobiDB-lite"/>
    </source>
</evidence>
<feature type="region of interest" description="Disordered" evidence="13">
    <location>
        <begin position="29"/>
        <end position="51"/>
    </location>
</feature>
<evidence type="ECO:0000256" key="5">
    <source>
        <dbReference type="ARBA" id="ARBA00022679"/>
    </source>
</evidence>
<comment type="catalytic activity">
    <reaction evidence="9">
        <text>adenosine + H2O + H(+) = inosine + NH4(+)</text>
        <dbReference type="Rhea" id="RHEA:24408"/>
        <dbReference type="ChEBI" id="CHEBI:15377"/>
        <dbReference type="ChEBI" id="CHEBI:15378"/>
        <dbReference type="ChEBI" id="CHEBI:16335"/>
        <dbReference type="ChEBI" id="CHEBI:17596"/>
        <dbReference type="ChEBI" id="CHEBI:28938"/>
        <dbReference type="EC" id="3.5.4.4"/>
    </reaction>
    <physiologicalReaction direction="left-to-right" evidence="9">
        <dbReference type="Rhea" id="RHEA:24409"/>
    </physiologicalReaction>
</comment>
<keyword evidence="15" id="KW-1185">Reference proteome</keyword>
<dbReference type="CDD" id="cd16833">
    <property type="entry name" value="YfiH"/>
    <property type="match status" value="1"/>
</dbReference>
<gene>
    <name evidence="14" type="ORF">CR205_04910</name>
</gene>
<dbReference type="InterPro" id="IPR011324">
    <property type="entry name" value="Cytotoxic_necrot_fac-like_cat"/>
</dbReference>